<feature type="compositionally biased region" description="Polar residues" evidence="2">
    <location>
        <begin position="386"/>
        <end position="399"/>
    </location>
</feature>
<dbReference type="CDD" id="cd00067">
    <property type="entry name" value="GAL4"/>
    <property type="match status" value="1"/>
</dbReference>
<dbReference type="EMBL" id="KZ805669">
    <property type="protein sequence ID" value="PVH92552.1"/>
    <property type="molecule type" value="Genomic_DNA"/>
</dbReference>
<dbReference type="GO" id="GO:0008270">
    <property type="term" value="F:zinc ion binding"/>
    <property type="evidence" value="ECO:0007669"/>
    <property type="project" value="InterPro"/>
</dbReference>
<gene>
    <name evidence="3" type="ORF">DM02DRAFT_272085</name>
</gene>
<protein>
    <recommendedName>
        <fullName evidence="5">Zn(2)-C6 fungal-type domain-containing protein</fullName>
    </recommendedName>
</protein>
<feature type="region of interest" description="Disordered" evidence="2">
    <location>
        <begin position="235"/>
        <end position="408"/>
    </location>
</feature>
<feature type="compositionally biased region" description="Polar residues" evidence="2">
    <location>
        <begin position="531"/>
        <end position="548"/>
    </location>
</feature>
<feature type="region of interest" description="Disordered" evidence="2">
    <location>
        <begin position="1"/>
        <end position="47"/>
    </location>
</feature>
<name>A0A2V1D3G3_9PLEO</name>
<organism evidence="3 4">
    <name type="scientific">Periconia macrospinosa</name>
    <dbReference type="NCBI Taxonomy" id="97972"/>
    <lineage>
        <taxon>Eukaryota</taxon>
        <taxon>Fungi</taxon>
        <taxon>Dikarya</taxon>
        <taxon>Ascomycota</taxon>
        <taxon>Pezizomycotina</taxon>
        <taxon>Dothideomycetes</taxon>
        <taxon>Pleosporomycetidae</taxon>
        <taxon>Pleosporales</taxon>
        <taxon>Massarineae</taxon>
        <taxon>Periconiaceae</taxon>
        <taxon>Periconia</taxon>
    </lineage>
</organism>
<evidence type="ECO:0000256" key="1">
    <source>
        <dbReference type="ARBA" id="ARBA00023242"/>
    </source>
</evidence>
<feature type="compositionally biased region" description="Basic and acidic residues" evidence="2">
    <location>
        <begin position="552"/>
        <end position="563"/>
    </location>
</feature>
<feature type="region of interest" description="Disordered" evidence="2">
    <location>
        <begin position="470"/>
        <end position="606"/>
    </location>
</feature>
<dbReference type="OrthoDB" id="5422841at2759"/>
<dbReference type="STRING" id="97972.A0A2V1D3G3"/>
<accession>A0A2V1D3G3</accession>
<evidence type="ECO:0000313" key="4">
    <source>
        <dbReference type="Proteomes" id="UP000244855"/>
    </source>
</evidence>
<feature type="compositionally biased region" description="Polar residues" evidence="2">
    <location>
        <begin position="1"/>
        <end position="16"/>
    </location>
</feature>
<dbReference type="AlphaFoldDB" id="A0A2V1D3G3"/>
<dbReference type="GO" id="GO:0000981">
    <property type="term" value="F:DNA-binding transcription factor activity, RNA polymerase II-specific"/>
    <property type="evidence" value="ECO:0007669"/>
    <property type="project" value="InterPro"/>
</dbReference>
<sequence>MTSAEPASTMNASTPHAPSASADLKRKRSPSHEHLHPAPAPIPKQAKTSNHLQINYLARHCENDLPLITNDDTLPNILSLLSDYQGVLDRHESMACNLGARPLGPILIKRFERLFDGPPRVLKSHGKDGTSVSWLDVVEFARNKPEQFQLGQMSEGVRVCQFYTKQCRVQISEEDFVLISSGIPQKMIPPQPIIEDEEKELGTLDILEKNLGQICQLADQVAARTRQLNHRLKGRKQAILDRRATASPAPPIRPSSPSNVALMSASQANAAHAQSSAPSPGSFVAVNSRSHAENGASSSTRHELMSKFQTLSERKASVPTNGVVDNGRASTGSHNHSHSSTPVPNTSKPHPKPIELGQPGMLQRPQHMSDSEHHHVMNSPVPIPNTPSNLLPATSQRTQQSHEKDDGGPFKVAMVQRMESLLKGERILPPCDRCRRLHMDCLKNLTACMGCTKKHAKCSWKEVREGELRDGTFSYPTSGASAIHSESEENDGLAHPDRASTGSPTGVGSPMGAASVPPSHAHSSAPPLPIHQQQAPSFPQEPNSTVHRTSPPHREHERDRSVDVKAQLQEAAKSGLAAHANGRLGGMHEGTMHDSGKPSDFPPLVA</sequence>
<keyword evidence="1" id="KW-0539">Nucleus</keyword>
<proteinExistence type="predicted"/>
<dbReference type="InterPro" id="IPR001138">
    <property type="entry name" value="Zn2Cys6_DnaBD"/>
</dbReference>
<feature type="compositionally biased region" description="Low complexity" evidence="2">
    <location>
        <begin position="264"/>
        <end position="282"/>
    </location>
</feature>
<feature type="compositionally biased region" description="Polar residues" evidence="2">
    <location>
        <begin position="285"/>
        <end position="299"/>
    </location>
</feature>
<evidence type="ECO:0000256" key="2">
    <source>
        <dbReference type="SAM" id="MobiDB-lite"/>
    </source>
</evidence>
<evidence type="ECO:0000313" key="3">
    <source>
        <dbReference type="EMBL" id="PVH92552.1"/>
    </source>
</evidence>
<feature type="compositionally biased region" description="Low complexity" evidence="2">
    <location>
        <begin position="513"/>
        <end position="525"/>
    </location>
</feature>
<reference evidence="3 4" key="1">
    <citation type="journal article" date="2018" name="Sci. Rep.">
        <title>Comparative genomics provides insights into the lifestyle and reveals functional heterogeneity of dark septate endophytic fungi.</title>
        <authorList>
            <person name="Knapp D.G."/>
            <person name="Nemeth J.B."/>
            <person name="Barry K."/>
            <person name="Hainaut M."/>
            <person name="Henrissat B."/>
            <person name="Johnson J."/>
            <person name="Kuo A."/>
            <person name="Lim J.H.P."/>
            <person name="Lipzen A."/>
            <person name="Nolan M."/>
            <person name="Ohm R.A."/>
            <person name="Tamas L."/>
            <person name="Grigoriev I.V."/>
            <person name="Spatafora J.W."/>
            <person name="Nagy L.G."/>
            <person name="Kovacs G.M."/>
        </authorList>
    </citation>
    <scope>NUCLEOTIDE SEQUENCE [LARGE SCALE GENOMIC DNA]</scope>
    <source>
        <strain evidence="3 4">DSE2036</strain>
    </source>
</reference>
<evidence type="ECO:0008006" key="5">
    <source>
        <dbReference type="Google" id="ProtNLM"/>
    </source>
</evidence>
<dbReference type="Proteomes" id="UP000244855">
    <property type="component" value="Unassembled WGS sequence"/>
</dbReference>
<keyword evidence="4" id="KW-1185">Reference proteome</keyword>